<protein>
    <submittedName>
        <fullName evidence="2">Uncharacterized protein</fullName>
    </submittedName>
</protein>
<proteinExistence type="predicted"/>
<gene>
    <name evidence="2" type="ORF">AVDCRST_MAG72-896</name>
</gene>
<sequence>VQPCTGLDGRFCRGGLQQLDSAHQHRDQVGLQDHRAHRVRFGGARSPDRF</sequence>
<feature type="non-terminal residue" evidence="2">
    <location>
        <position position="1"/>
    </location>
</feature>
<reference evidence="2" key="1">
    <citation type="submission" date="2020-02" db="EMBL/GenBank/DDBJ databases">
        <authorList>
            <person name="Meier V. D."/>
        </authorList>
    </citation>
    <scope>NUCLEOTIDE SEQUENCE</scope>
    <source>
        <strain evidence="2">AVDCRST_MAG72</strain>
    </source>
</reference>
<feature type="non-terminal residue" evidence="2">
    <location>
        <position position="50"/>
    </location>
</feature>
<name>A0A6J4LX28_9ACTN</name>
<dbReference type="EMBL" id="CADCUJ010000039">
    <property type="protein sequence ID" value="CAA9342233.1"/>
    <property type="molecule type" value="Genomic_DNA"/>
</dbReference>
<evidence type="ECO:0000313" key="2">
    <source>
        <dbReference type="EMBL" id="CAA9342233.1"/>
    </source>
</evidence>
<organism evidence="2">
    <name type="scientific">uncultured Nocardioidaceae bacterium</name>
    <dbReference type="NCBI Taxonomy" id="253824"/>
    <lineage>
        <taxon>Bacteria</taxon>
        <taxon>Bacillati</taxon>
        <taxon>Actinomycetota</taxon>
        <taxon>Actinomycetes</taxon>
        <taxon>Propionibacteriales</taxon>
        <taxon>Nocardioidaceae</taxon>
        <taxon>environmental samples</taxon>
    </lineage>
</organism>
<accession>A0A6J4LX28</accession>
<feature type="region of interest" description="Disordered" evidence="1">
    <location>
        <begin position="23"/>
        <end position="50"/>
    </location>
</feature>
<feature type="compositionally biased region" description="Basic and acidic residues" evidence="1">
    <location>
        <begin position="23"/>
        <end position="34"/>
    </location>
</feature>
<evidence type="ECO:0000256" key="1">
    <source>
        <dbReference type="SAM" id="MobiDB-lite"/>
    </source>
</evidence>
<dbReference type="AlphaFoldDB" id="A0A6J4LX28"/>